<protein>
    <recommendedName>
        <fullName evidence="4">non-specific serine/threonine protein kinase</fullName>
        <ecNumber evidence="4">2.7.11.1</ecNumber>
    </recommendedName>
</protein>
<dbReference type="Proteomes" id="UP000189703">
    <property type="component" value="Unplaced"/>
</dbReference>
<dbReference type="InterPro" id="IPR050528">
    <property type="entry name" value="L-type_Lectin-RKs"/>
</dbReference>
<keyword evidence="13 21" id="KW-1133">Transmembrane helix</keyword>
<keyword evidence="7 21" id="KW-0812">Transmembrane</keyword>
<keyword evidence="9" id="KW-0430">Lectin</keyword>
<keyword evidence="10 19" id="KW-0547">Nucleotide-binding</keyword>
<evidence type="ECO:0000256" key="13">
    <source>
        <dbReference type="ARBA" id="ARBA00022989"/>
    </source>
</evidence>
<evidence type="ECO:0000256" key="1">
    <source>
        <dbReference type="ARBA" id="ARBA00004479"/>
    </source>
</evidence>
<evidence type="ECO:0000256" key="11">
    <source>
        <dbReference type="ARBA" id="ARBA00022777"/>
    </source>
</evidence>
<keyword evidence="8" id="KW-0732">Signal</keyword>
<dbReference type="InterPro" id="IPR011009">
    <property type="entry name" value="Kinase-like_dom_sf"/>
</dbReference>
<dbReference type="InParanoid" id="A0A1U7ZAN0"/>
<reference evidence="24" key="1">
    <citation type="submission" date="2025-08" db="UniProtKB">
        <authorList>
            <consortium name="RefSeq"/>
        </authorList>
    </citation>
    <scope>IDENTIFICATION</scope>
</reference>
<dbReference type="PANTHER" id="PTHR27007">
    <property type="match status" value="1"/>
</dbReference>
<feature type="domain" description="Protein kinase" evidence="22">
    <location>
        <begin position="129"/>
        <end position="405"/>
    </location>
</feature>
<dbReference type="InterPro" id="IPR000719">
    <property type="entry name" value="Prot_kinase_dom"/>
</dbReference>
<evidence type="ECO:0000256" key="3">
    <source>
        <dbReference type="ARBA" id="ARBA00010217"/>
    </source>
</evidence>
<evidence type="ECO:0000256" key="2">
    <source>
        <dbReference type="ARBA" id="ARBA00008536"/>
    </source>
</evidence>
<dbReference type="SUPFAM" id="SSF49899">
    <property type="entry name" value="Concanavalin A-like lectins/glucanases"/>
    <property type="match status" value="1"/>
</dbReference>
<evidence type="ECO:0000256" key="14">
    <source>
        <dbReference type="ARBA" id="ARBA00023136"/>
    </source>
</evidence>
<dbReference type="Gene3D" id="1.10.510.10">
    <property type="entry name" value="Transferase(Phosphotransferase) domain 1"/>
    <property type="match status" value="1"/>
</dbReference>
<evidence type="ECO:0000256" key="6">
    <source>
        <dbReference type="ARBA" id="ARBA00022679"/>
    </source>
</evidence>
<proteinExistence type="inferred from homology"/>
<evidence type="ECO:0000256" key="8">
    <source>
        <dbReference type="ARBA" id="ARBA00022729"/>
    </source>
</evidence>
<evidence type="ECO:0000256" key="9">
    <source>
        <dbReference type="ARBA" id="ARBA00022734"/>
    </source>
</evidence>
<comment type="similarity">
    <text evidence="3">In the C-terminal section; belongs to the protein kinase superfamily. Ser/Thr protein kinase family.</text>
</comment>
<dbReference type="GeneID" id="104591095"/>
<evidence type="ECO:0000256" key="5">
    <source>
        <dbReference type="ARBA" id="ARBA00022527"/>
    </source>
</evidence>
<dbReference type="PROSITE" id="PS50011">
    <property type="entry name" value="PROTEIN_KINASE_DOM"/>
    <property type="match status" value="1"/>
</dbReference>
<comment type="catalytic activity">
    <reaction evidence="18">
        <text>L-seryl-[protein] + ATP = O-phospho-L-seryl-[protein] + ADP + H(+)</text>
        <dbReference type="Rhea" id="RHEA:17989"/>
        <dbReference type="Rhea" id="RHEA-COMP:9863"/>
        <dbReference type="Rhea" id="RHEA-COMP:11604"/>
        <dbReference type="ChEBI" id="CHEBI:15378"/>
        <dbReference type="ChEBI" id="CHEBI:29999"/>
        <dbReference type="ChEBI" id="CHEBI:30616"/>
        <dbReference type="ChEBI" id="CHEBI:83421"/>
        <dbReference type="ChEBI" id="CHEBI:456216"/>
        <dbReference type="EC" id="2.7.11.1"/>
    </reaction>
</comment>
<evidence type="ECO:0000256" key="17">
    <source>
        <dbReference type="ARBA" id="ARBA00047899"/>
    </source>
</evidence>
<evidence type="ECO:0000256" key="19">
    <source>
        <dbReference type="PROSITE-ProRule" id="PRU10141"/>
    </source>
</evidence>
<comment type="similarity">
    <text evidence="20">Belongs to the protein kinase superfamily.</text>
</comment>
<evidence type="ECO:0000256" key="21">
    <source>
        <dbReference type="SAM" id="Phobius"/>
    </source>
</evidence>
<dbReference type="OMA" id="NASHYIM"/>
<dbReference type="EC" id="2.7.11.1" evidence="4"/>
<comment type="catalytic activity">
    <reaction evidence="17">
        <text>L-threonyl-[protein] + ATP = O-phospho-L-threonyl-[protein] + ADP + H(+)</text>
        <dbReference type="Rhea" id="RHEA:46608"/>
        <dbReference type="Rhea" id="RHEA-COMP:11060"/>
        <dbReference type="Rhea" id="RHEA-COMP:11605"/>
        <dbReference type="ChEBI" id="CHEBI:15378"/>
        <dbReference type="ChEBI" id="CHEBI:30013"/>
        <dbReference type="ChEBI" id="CHEBI:30616"/>
        <dbReference type="ChEBI" id="CHEBI:61977"/>
        <dbReference type="ChEBI" id="CHEBI:456216"/>
        <dbReference type="EC" id="2.7.11.1"/>
    </reaction>
</comment>
<dbReference type="InterPro" id="IPR008271">
    <property type="entry name" value="Ser/Thr_kinase_AS"/>
</dbReference>
<dbReference type="SMART" id="SM00220">
    <property type="entry name" value="S_TKc"/>
    <property type="match status" value="1"/>
</dbReference>
<evidence type="ECO:0000259" key="22">
    <source>
        <dbReference type="PROSITE" id="PS50011"/>
    </source>
</evidence>
<dbReference type="Pfam" id="PF00069">
    <property type="entry name" value="Pkinase"/>
    <property type="match status" value="1"/>
</dbReference>
<dbReference type="InterPro" id="IPR013320">
    <property type="entry name" value="ConA-like_dom_sf"/>
</dbReference>
<keyword evidence="12 19" id="KW-0067">ATP-binding</keyword>
<keyword evidence="6" id="KW-0808">Transferase</keyword>
<evidence type="ECO:0000256" key="4">
    <source>
        <dbReference type="ARBA" id="ARBA00012513"/>
    </source>
</evidence>
<dbReference type="PROSITE" id="PS00108">
    <property type="entry name" value="PROTEIN_KINASE_ST"/>
    <property type="match status" value="1"/>
</dbReference>
<dbReference type="FunFam" id="1.10.510.10:FF:000108">
    <property type="entry name" value="L-type lectin-domain containing receptor kinase S.4"/>
    <property type="match status" value="1"/>
</dbReference>
<dbReference type="PROSITE" id="PS00107">
    <property type="entry name" value="PROTEIN_KINASE_ATP"/>
    <property type="match status" value="1"/>
</dbReference>
<accession>A0A1U7ZAN0</accession>
<dbReference type="GO" id="GO:0030246">
    <property type="term" value="F:carbohydrate binding"/>
    <property type="evidence" value="ECO:0007669"/>
    <property type="project" value="UniProtKB-KW"/>
</dbReference>
<dbReference type="InterPro" id="IPR017441">
    <property type="entry name" value="Protein_kinase_ATP_BS"/>
</dbReference>
<organism evidence="23 24">
    <name type="scientific">Nelumbo nucifera</name>
    <name type="common">Sacred lotus</name>
    <dbReference type="NCBI Taxonomy" id="4432"/>
    <lineage>
        <taxon>Eukaryota</taxon>
        <taxon>Viridiplantae</taxon>
        <taxon>Streptophyta</taxon>
        <taxon>Embryophyta</taxon>
        <taxon>Tracheophyta</taxon>
        <taxon>Spermatophyta</taxon>
        <taxon>Magnoliopsida</taxon>
        <taxon>Proteales</taxon>
        <taxon>Nelumbonaceae</taxon>
        <taxon>Nelumbo</taxon>
    </lineage>
</organism>
<keyword evidence="16" id="KW-0325">Glycoprotein</keyword>
<name>A0A1U7ZAN0_NELNU</name>
<dbReference type="Pfam" id="PF00139">
    <property type="entry name" value="Lectin_legB"/>
    <property type="match status" value="1"/>
</dbReference>
<dbReference type="OrthoDB" id="543442at2759"/>
<sequence>MTKPNRPLLSLKQDLSEFLLDRMYVGFSASFGAVRSDHDVLAWSFKMNGQAESLDLSRLPKLPSGPGKKLPILPISLPFVGVICGLVLAWLIILFVRKIKYKEVLEDWELQYGPHRFSYRNLFLSTNGFKDNELLGRGGFGRVYKGVLPKSKIQVAVKRISHDSTQGMREFIAEIATIGRLRHPNLVRLLGYCRRKGELLLVYDFMSNGSLNKFIFDRPKLALNWAQRFKIIKDVASALLYLHEQWVQVVIHRDIKASNVLLDSEMNGKLGDFGLAKLSEQGADPQTSYLAGTPGYIAPELARTGKSSTSTDLFAFGTFLLEVACGRRPVEMEEVPKKIFLVDWVTDCWGRGNILETVDPKLGKEFVAEEAELVLKLGLLCSHPAAEARPTMSSVVMYLEGEASLPKEFSAEGIAQENKVRIRARSELFGSWLQKDSTPSLTITEKFTSSGR</sequence>
<evidence type="ECO:0000256" key="7">
    <source>
        <dbReference type="ARBA" id="ARBA00022692"/>
    </source>
</evidence>
<dbReference type="SUPFAM" id="SSF56112">
    <property type="entry name" value="Protein kinase-like (PK-like)"/>
    <property type="match status" value="1"/>
</dbReference>
<gene>
    <name evidence="24" type="primary">LOC104591095</name>
</gene>
<dbReference type="Gene3D" id="2.60.120.200">
    <property type="match status" value="1"/>
</dbReference>
<keyword evidence="15 24" id="KW-0675">Receptor</keyword>
<dbReference type="CDD" id="cd14066">
    <property type="entry name" value="STKc_IRAK"/>
    <property type="match status" value="1"/>
</dbReference>
<dbReference type="AlphaFoldDB" id="A0A1U7ZAN0"/>
<dbReference type="GO" id="GO:0042742">
    <property type="term" value="P:defense response to bacterium"/>
    <property type="evidence" value="ECO:0000318"/>
    <property type="project" value="GO_Central"/>
</dbReference>
<dbReference type="RefSeq" id="XP_010248189.2">
    <property type="nucleotide sequence ID" value="XM_010249887.2"/>
</dbReference>
<keyword evidence="14 21" id="KW-0472">Membrane</keyword>
<dbReference type="FunFam" id="3.30.200.20:FF:000112">
    <property type="entry name" value="Lectin-domain containing receptor kinase A4.3"/>
    <property type="match status" value="1"/>
</dbReference>
<evidence type="ECO:0000256" key="20">
    <source>
        <dbReference type="RuleBase" id="RU000304"/>
    </source>
</evidence>
<dbReference type="GO" id="GO:0005886">
    <property type="term" value="C:plasma membrane"/>
    <property type="evidence" value="ECO:0000318"/>
    <property type="project" value="GO_Central"/>
</dbReference>
<dbReference type="Gene3D" id="3.30.200.20">
    <property type="entry name" value="Phosphorylase Kinase, domain 1"/>
    <property type="match status" value="1"/>
</dbReference>
<comment type="similarity">
    <text evidence="2">In the N-terminal section; belongs to the leguminous lectin family.</text>
</comment>
<dbReference type="InterPro" id="IPR001220">
    <property type="entry name" value="Legume_lectin_dom"/>
</dbReference>
<dbReference type="GO" id="GO:0004675">
    <property type="term" value="F:transmembrane receptor protein serine/threonine kinase activity"/>
    <property type="evidence" value="ECO:0000318"/>
    <property type="project" value="GO_Central"/>
</dbReference>
<feature type="transmembrane region" description="Helical" evidence="21">
    <location>
        <begin position="72"/>
        <end position="96"/>
    </location>
</feature>
<dbReference type="KEGG" id="nnu:104591095"/>
<evidence type="ECO:0000313" key="23">
    <source>
        <dbReference type="Proteomes" id="UP000189703"/>
    </source>
</evidence>
<feature type="binding site" evidence="19">
    <location>
        <position position="158"/>
    </location>
    <ligand>
        <name>ATP</name>
        <dbReference type="ChEBI" id="CHEBI:30616"/>
    </ligand>
</feature>
<dbReference type="GO" id="GO:0002229">
    <property type="term" value="P:defense response to oomycetes"/>
    <property type="evidence" value="ECO:0000318"/>
    <property type="project" value="GO_Central"/>
</dbReference>
<keyword evidence="5 20" id="KW-0723">Serine/threonine-protein kinase</keyword>
<evidence type="ECO:0000256" key="18">
    <source>
        <dbReference type="ARBA" id="ARBA00048679"/>
    </source>
</evidence>
<evidence type="ECO:0000313" key="24">
    <source>
        <dbReference type="RefSeq" id="XP_010248189.2"/>
    </source>
</evidence>
<evidence type="ECO:0000256" key="10">
    <source>
        <dbReference type="ARBA" id="ARBA00022741"/>
    </source>
</evidence>
<dbReference type="STRING" id="4432.A0A1U7ZAN0"/>
<evidence type="ECO:0000256" key="12">
    <source>
        <dbReference type="ARBA" id="ARBA00022840"/>
    </source>
</evidence>
<keyword evidence="23" id="KW-1185">Reference proteome</keyword>
<dbReference type="GO" id="GO:0005524">
    <property type="term" value="F:ATP binding"/>
    <property type="evidence" value="ECO:0007669"/>
    <property type="project" value="UniProtKB-UniRule"/>
</dbReference>
<evidence type="ECO:0000256" key="16">
    <source>
        <dbReference type="ARBA" id="ARBA00023180"/>
    </source>
</evidence>
<evidence type="ECO:0000256" key="15">
    <source>
        <dbReference type="ARBA" id="ARBA00023170"/>
    </source>
</evidence>
<comment type="subcellular location">
    <subcellularLocation>
        <location evidence="1">Membrane</location>
        <topology evidence="1">Single-pass type I membrane protein</topology>
    </subcellularLocation>
</comment>
<keyword evidence="11 24" id="KW-0418">Kinase</keyword>